<dbReference type="EMBL" id="JASSZA010000003">
    <property type="protein sequence ID" value="KAK2115011.1"/>
    <property type="molecule type" value="Genomic_DNA"/>
</dbReference>
<comment type="caution">
    <text evidence="2">The sequence shown here is derived from an EMBL/GenBank/DDBJ whole genome shotgun (WGS) entry which is preliminary data.</text>
</comment>
<feature type="compositionally biased region" description="Basic residues" evidence="1">
    <location>
        <begin position="1"/>
        <end position="12"/>
    </location>
</feature>
<gene>
    <name evidence="2" type="ORF">P7K49_005636</name>
</gene>
<organism evidence="2 3">
    <name type="scientific">Saguinus oedipus</name>
    <name type="common">Cotton-top tamarin</name>
    <name type="synonym">Oedipomidas oedipus</name>
    <dbReference type="NCBI Taxonomy" id="9490"/>
    <lineage>
        <taxon>Eukaryota</taxon>
        <taxon>Metazoa</taxon>
        <taxon>Chordata</taxon>
        <taxon>Craniata</taxon>
        <taxon>Vertebrata</taxon>
        <taxon>Euteleostomi</taxon>
        <taxon>Mammalia</taxon>
        <taxon>Eutheria</taxon>
        <taxon>Euarchontoglires</taxon>
        <taxon>Primates</taxon>
        <taxon>Haplorrhini</taxon>
        <taxon>Platyrrhini</taxon>
        <taxon>Cebidae</taxon>
        <taxon>Callitrichinae</taxon>
        <taxon>Saguinus</taxon>
    </lineage>
</organism>
<dbReference type="Proteomes" id="UP001266305">
    <property type="component" value="Unassembled WGS sequence"/>
</dbReference>
<evidence type="ECO:0000313" key="3">
    <source>
        <dbReference type="Proteomes" id="UP001266305"/>
    </source>
</evidence>
<name>A0ABQ9W0Y2_SAGOE</name>
<evidence type="ECO:0000313" key="2">
    <source>
        <dbReference type="EMBL" id="KAK2115011.1"/>
    </source>
</evidence>
<reference evidence="2 3" key="1">
    <citation type="submission" date="2023-05" db="EMBL/GenBank/DDBJ databases">
        <title>B98-5 Cell Line De Novo Hybrid Assembly: An Optical Mapping Approach.</title>
        <authorList>
            <person name="Kananen K."/>
            <person name="Auerbach J.A."/>
            <person name="Kautto E."/>
            <person name="Blachly J.S."/>
        </authorList>
    </citation>
    <scope>NUCLEOTIDE SEQUENCE [LARGE SCALE GENOMIC DNA]</scope>
    <source>
        <strain evidence="2">B95-8</strain>
        <tissue evidence="2">Cell line</tissue>
    </source>
</reference>
<keyword evidence="3" id="KW-1185">Reference proteome</keyword>
<protein>
    <submittedName>
        <fullName evidence="2">Uncharacterized protein</fullName>
    </submittedName>
</protein>
<proteinExistence type="predicted"/>
<feature type="region of interest" description="Disordered" evidence="1">
    <location>
        <begin position="1"/>
        <end position="27"/>
    </location>
</feature>
<accession>A0ABQ9W0Y2</accession>
<evidence type="ECO:0000256" key="1">
    <source>
        <dbReference type="SAM" id="MobiDB-lite"/>
    </source>
</evidence>
<sequence>MAFIVRRGHRVRRREEPAQRESATGGIIKARAKIRPELQAGGGLTLPTPQASPRSLQALYLRVLKETRSSHQDLSVLLNKHENTSLLNFLSDLTKQVLHVSQHVGEDLQGQTGGSE</sequence>